<dbReference type="PANTHER" id="PTHR32179:SF3">
    <property type="entry name" value="NICOTINATE-NUCLEOTIDE PYROPHOSPHORYLASE [CARBOXYLATING]"/>
    <property type="match status" value="1"/>
</dbReference>
<gene>
    <name evidence="16" type="primary">nadC</name>
    <name evidence="16" type="ORF">NCTC11862_00307</name>
</gene>
<evidence type="ECO:0000256" key="9">
    <source>
        <dbReference type="ARBA" id="ARBA00022679"/>
    </source>
</evidence>
<dbReference type="STRING" id="35756.GCA_001044155_01590"/>
<dbReference type="InterPro" id="IPR002638">
    <property type="entry name" value="Quinolinate_PRibosylTrfase_C"/>
</dbReference>
<comment type="similarity">
    <text evidence="3 13">Belongs to the NadC/ModD family.</text>
</comment>
<dbReference type="InterPro" id="IPR036068">
    <property type="entry name" value="Nicotinate_pribotase-like_C"/>
</dbReference>
<accession>A0A376CLJ2</accession>
<evidence type="ECO:0000256" key="6">
    <source>
        <dbReference type="ARBA" id="ARBA00020990"/>
    </source>
</evidence>
<comment type="catalytic activity">
    <reaction evidence="11">
        <text>nicotinate beta-D-ribonucleotide + CO2 + diphosphate = quinolinate + 5-phospho-alpha-D-ribose 1-diphosphate + 2 H(+)</text>
        <dbReference type="Rhea" id="RHEA:12733"/>
        <dbReference type="ChEBI" id="CHEBI:15378"/>
        <dbReference type="ChEBI" id="CHEBI:16526"/>
        <dbReference type="ChEBI" id="CHEBI:29959"/>
        <dbReference type="ChEBI" id="CHEBI:33019"/>
        <dbReference type="ChEBI" id="CHEBI:57502"/>
        <dbReference type="ChEBI" id="CHEBI:58017"/>
        <dbReference type="EC" id="2.4.2.19"/>
    </reaction>
</comment>
<evidence type="ECO:0000256" key="13">
    <source>
        <dbReference type="PIRNR" id="PIRNR006250"/>
    </source>
</evidence>
<evidence type="ECO:0000256" key="10">
    <source>
        <dbReference type="ARBA" id="ARBA00033102"/>
    </source>
</evidence>
<keyword evidence="9 13" id="KW-0808">Transferase</keyword>
<dbReference type="AlphaFoldDB" id="A0A376CLJ2"/>
<feature type="domain" description="Quinolinate phosphoribosyl transferase C-terminal" evidence="14">
    <location>
        <begin position="120"/>
        <end position="287"/>
    </location>
</feature>
<dbReference type="InterPro" id="IPR004393">
    <property type="entry name" value="NadC"/>
</dbReference>
<dbReference type="Pfam" id="PF02749">
    <property type="entry name" value="QRPTase_N"/>
    <property type="match status" value="1"/>
</dbReference>
<dbReference type="NCBIfam" id="TIGR00078">
    <property type="entry name" value="nadC"/>
    <property type="match status" value="1"/>
</dbReference>
<dbReference type="GO" id="GO:0009435">
    <property type="term" value="P:NAD+ biosynthetic process"/>
    <property type="evidence" value="ECO:0007669"/>
    <property type="project" value="UniProtKB-UniPathway"/>
</dbReference>
<evidence type="ECO:0000256" key="5">
    <source>
        <dbReference type="ARBA" id="ARBA00011944"/>
    </source>
</evidence>
<dbReference type="EC" id="2.4.2.19" evidence="5"/>
<evidence type="ECO:0000259" key="15">
    <source>
        <dbReference type="Pfam" id="PF02749"/>
    </source>
</evidence>
<dbReference type="InterPro" id="IPR037128">
    <property type="entry name" value="Quinolinate_PRibosylTase_N_sf"/>
</dbReference>
<name>A0A376CLJ2_9CORY</name>
<sequence>MPKLDTMIQPLNEAAAKQAIRRGMDEDLHYGPDITSIATVADDARAVAEIRSREPGVLAGLDVVAWTLETQTNAFEVERLIDDGVAVGPGDVVARIAAPTRELLTCERTFLNLLGHMSGIATATRDWVGELAGTRARVRDSRKTLPGMRELDKYAVRCGGGVNHRMGLGDEALIKDNHVVAAGSVVAAFLAVKEKYPDVFCEVEVDTFEQFESLLEYEPEMILLDNFTVEEVARAVEVRDARAPELLLEASGGLTIDVAVVYAATGVDFLAVGALTHSAVVLDLGLDFLEQ</sequence>
<dbReference type="SUPFAM" id="SSF51690">
    <property type="entry name" value="Nicotinate/Quinolinate PRTase C-terminal domain-like"/>
    <property type="match status" value="1"/>
</dbReference>
<comment type="subunit">
    <text evidence="4">Hexamer formed by 3 homodimers.</text>
</comment>
<dbReference type="InterPro" id="IPR027277">
    <property type="entry name" value="NadC/ModD"/>
</dbReference>
<reference evidence="16 17" key="1">
    <citation type="submission" date="2018-06" db="EMBL/GenBank/DDBJ databases">
        <authorList>
            <consortium name="Pathogen Informatics"/>
            <person name="Doyle S."/>
        </authorList>
    </citation>
    <scope>NUCLEOTIDE SEQUENCE [LARGE SCALE GENOMIC DNA]</scope>
    <source>
        <strain evidence="16 17">NCTC11862</strain>
    </source>
</reference>
<evidence type="ECO:0000256" key="3">
    <source>
        <dbReference type="ARBA" id="ARBA00009400"/>
    </source>
</evidence>
<dbReference type="UniPathway" id="UPA00253">
    <property type="reaction ID" value="UER00331"/>
</dbReference>
<dbReference type="GO" id="GO:0004514">
    <property type="term" value="F:nicotinate-nucleotide diphosphorylase (carboxylating) activity"/>
    <property type="evidence" value="ECO:0007669"/>
    <property type="project" value="UniProtKB-EC"/>
</dbReference>
<evidence type="ECO:0000256" key="12">
    <source>
        <dbReference type="ARBA" id="ARBA00069173"/>
    </source>
</evidence>
<evidence type="ECO:0000256" key="7">
    <source>
        <dbReference type="ARBA" id="ARBA00022642"/>
    </source>
</evidence>
<comment type="function">
    <text evidence="1">Involved in the catabolism of quinolinic acid (QA).</text>
</comment>
<dbReference type="Gene3D" id="3.90.1170.20">
    <property type="entry name" value="Quinolinate phosphoribosyl transferase, N-terminal domain"/>
    <property type="match status" value="1"/>
</dbReference>
<evidence type="ECO:0000256" key="2">
    <source>
        <dbReference type="ARBA" id="ARBA00004893"/>
    </source>
</evidence>
<dbReference type="InterPro" id="IPR022412">
    <property type="entry name" value="Quinolinate_PRibosylTrfase_N"/>
</dbReference>
<evidence type="ECO:0000256" key="11">
    <source>
        <dbReference type="ARBA" id="ARBA00047445"/>
    </source>
</evidence>
<evidence type="ECO:0000256" key="1">
    <source>
        <dbReference type="ARBA" id="ARBA00003237"/>
    </source>
</evidence>
<keyword evidence="8 13" id="KW-0328">Glycosyltransferase</keyword>
<dbReference type="SUPFAM" id="SSF54675">
    <property type="entry name" value="Nicotinate/Quinolinate PRTase N-terminal domain-like"/>
    <property type="match status" value="1"/>
</dbReference>
<dbReference type="EMBL" id="UFXQ01000001">
    <property type="protein sequence ID" value="STC68548.1"/>
    <property type="molecule type" value="Genomic_DNA"/>
</dbReference>
<organism evidence="16 17">
    <name type="scientific">Corynebacterium pilosum</name>
    <dbReference type="NCBI Taxonomy" id="35756"/>
    <lineage>
        <taxon>Bacteria</taxon>
        <taxon>Bacillati</taxon>
        <taxon>Actinomycetota</taxon>
        <taxon>Actinomycetes</taxon>
        <taxon>Mycobacteriales</taxon>
        <taxon>Corynebacteriaceae</taxon>
        <taxon>Corynebacterium</taxon>
    </lineage>
</organism>
<protein>
    <recommendedName>
        <fullName evidence="6">Nicotinate-nucleotide pyrophosphorylase [carboxylating]</fullName>
        <ecNumber evidence="5">2.4.2.19</ecNumber>
    </recommendedName>
    <alternativeName>
        <fullName evidence="12">Probable nicotinate-nucleotide pyrophosphorylase [carboxylating]</fullName>
    </alternativeName>
    <alternativeName>
        <fullName evidence="10">Quinolinate phosphoribosyltransferase [decarboxylating]</fullName>
    </alternativeName>
</protein>
<feature type="domain" description="Quinolinate phosphoribosyl transferase N-terminal" evidence="15">
    <location>
        <begin position="33"/>
        <end position="118"/>
    </location>
</feature>
<evidence type="ECO:0000256" key="8">
    <source>
        <dbReference type="ARBA" id="ARBA00022676"/>
    </source>
</evidence>
<comment type="pathway">
    <text evidence="2">Cofactor biosynthesis; NAD(+) biosynthesis; nicotinate D-ribonucleotide from quinolinate: step 1/1.</text>
</comment>
<evidence type="ECO:0000313" key="16">
    <source>
        <dbReference type="EMBL" id="STC68548.1"/>
    </source>
</evidence>
<keyword evidence="17" id="KW-1185">Reference proteome</keyword>
<proteinExistence type="inferred from homology"/>
<keyword evidence="7" id="KW-0662">Pyridine nucleotide biosynthesis</keyword>
<dbReference type="Proteomes" id="UP000254467">
    <property type="component" value="Unassembled WGS sequence"/>
</dbReference>
<dbReference type="GO" id="GO:0005737">
    <property type="term" value="C:cytoplasm"/>
    <property type="evidence" value="ECO:0007669"/>
    <property type="project" value="TreeGrafter"/>
</dbReference>
<dbReference type="Pfam" id="PF01729">
    <property type="entry name" value="QRPTase_C"/>
    <property type="match status" value="1"/>
</dbReference>
<evidence type="ECO:0000256" key="4">
    <source>
        <dbReference type="ARBA" id="ARBA00011218"/>
    </source>
</evidence>
<dbReference type="GO" id="GO:0034213">
    <property type="term" value="P:quinolinate catabolic process"/>
    <property type="evidence" value="ECO:0007669"/>
    <property type="project" value="TreeGrafter"/>
</dbReference>
<dbReference type="CDD" id="cd01572">
    <property type="entry name" value="QPRTase"/>
    <property type="match status" value="1"/>
</dbReference>
<dbReference type="InterPro" id="IPR013785">
    <property type="entry name" value="Aldolase_TIM"/>
</dbReference>
<dbReference type="FunFam" id="3.90.1170.20:FF:000001">
    <property type="entry name" value="Nicotinate-nucleotide diphosphorylase (Carboxylating)"/>
    <property type="match status" value="1"/>
</dbReference>
<evidence type="ECO:0000259" key="14">
    <source>
        <dbReference type="Pfam" id="PF01729"/>
    </source>
</evidence>
<dbReference type="Gene3D" id="3.20.20.70">
    <property type="entry name" value="Aldolase class I"/>
    <property type="match status" value="1"/>
</dbReference>
<dbReference type="PANTHER" id="PTHR32179">
    <property type="entry name" value="NICOTINATE-NUCLEOTIDE PYROPHOSPHORYLASE [CARBOXYLATING]"/>
    <property type="match status" value="1"/>
</dbReference>
<dbReference type="PIRSF" id="PIRSF006250">
    <property type="entry name" value="NadC_ModD"/>
    <property type="match status" value="1"/>
</dbReference>
<dbReference type="FunFam" id="3.20.20.70:FF:000030">
    <property type="entry name" value="Nicotinate-nucleotide pyrophosphorylase, carboxylating"/>
    <property type="match status" value="1"/>
</dbReference>
<evidence type="ECO:0000313" key="17">
    <source>
        <dbReference type="Proteomes" id="UP000254467"/>
    </source>
</evidence>